<protein>
    <submittedName>
        <fullName evidence="3">MFS transporter</fullName>
    </submittedName>
</protein>
<dbReference type="Pfam" id="PF03401">
    <property type="entry name" value="TctC"/>
    <property type="match status" value="1"/>
</dbReference>
<sequence length="324" mass="34939">MITRRTALGLLAASPLAAIPLSKAFAADYPTHPVKWVVGYPPGGATDILARLIGQRLSERLGQQFVIENKPGAGNNIGTESVINAEPDGYTLLLVNPANFINASLYANLKFNFVRDVAPVASFQRVPNVMTVNKDVPAKNVAEFIEYVKANPGKVNMASSGNGTSVHLSGEMFMAMTGCKMQHVPYRGAAPAITDMLGGQVQVIFDNMPSIIQHIRSGSLRALGVTTAQRSPQLPDVQAIAETVPNYEASALFGMGAPKNTPKEIIAKLNNEINTLMKEPDMTKRLIELGGEPRVQTPEAFGEEIKAETEKWKKVVEFAGLKVE</sequence>
<proteinExistence type="inferred from homology"/>
<dbReference type="Proteomes" id="UP000077173">
    <property type="component" value="Unassembled WGS sequence"/>
</dbReference>
<evidence type="ECO:0000313" key="3">
    <source>
        <dbReference type="EMBL" id="OAF08889.1"/>
    </source>
</evidence>
<reference evidence="3 4" key="1">
    <citation type="submission" date="2016-02" db="EMBL/GenBank/DDBJ databases">
        <title>Draft genome sequence of the strain BR 10247T Bradyrhizobium neotropicale isolated from nodules of Centrolobium paraense.</title>
        <authorList>
            <person name="Simoes-Araujo J.L."/>
            <person name="Barauna A.C."/>
            <person name="Silva K."/>
            <person name="Zilli J.E."/>
        </authorList>
    </citation>
    <scope>NUCLEOTIDE SEQUENCE [LARGE SCALE GENOMIC DNA]</scope>
    <source>
        <strain evidence="3 4">BR 10247</strain>
    </source>
</reference>
<comment type="similarity">
    <text evidence="1">Belongs to the UPF0065 (bug) family.</text>
</comment>
<accession>A0A176YPX7</accession>
<dbReference type="InterPro" id="IPR005064">
    <property type="entry name" value="BUG"/>
</dbReference>
<dbReference type="AlphaFoldDB" id="A0A176YPX7"/>
<name>A0A176YPX7_9BRAD</name>
<dbReference type="InterPro" id="IPR042100">
    <property type="entry name" value="Bug_dom1"/>
</dbReference>
<dbReference type="CDD" id="cd13578">
    <property type="entry name" value="PBP2_Bug27"/>
    <property type="match status" value="1"/>
</dbReference>
<dbReference type="EMBL" id="LSEF01000100">
    <property type="protein sequence ID" value="OAF08889.1"/>
    <property type="molecule type" value="Genomic_DNA"/>
</dbReference>
<keyword evidence="2" id="KW-0732">Signal</keyword>
<gene>
    <name evidence="3" type="ORF">AXW67_27025</name>
</gene>
<keyword evidence="4" id="KW-1185">Reference proteome</keyword>
<dbReference type="PANTHER" id="PTHR42928:SF5">
    <property type="entry name" value="BLR1237 PROTEIN"/>
    <property type="match status" value="1"/>
</dbReference>
<evidence type="ECO:0000313" key="4">
    <source>
        <dbReference type="Proteomes" id="UP000077173"/>
    </source>
</evidence>
<evidence type="ECO:0000256" key="2">
    <source>
        <dbReference type="SAM" id="SignalP"/>
    </source>
</evidence>
<organism evidence="3 4">
    <name type="scientific">Bradyrhizobium neotropicale</name>
    <dbReference type="NCBI Taxonomy" id="1497615"/>
    <lineage>
        <taxon>Bacteria</taxon>
        <taxon>Pseudomonadati</taxon>
        <taxon>Pseudomonadota</taxon>
        <taxon>Alphaproteobacteria</taxon>
        <taxon>Hyphomicrobiales</taxon>
        <taxon>Nitrobacteraceae</taxon>
        <taxon>Bradyrhizobium</taxon>
    </lineage>
</organism>
<dbReference type="RefSeq" id="WP_063681373.1">
    <property type="nucleotide sequence ID" value="NZ_LSEF01000100.1"/>
</dbReference>
<dbReference type="Gene3D" id="3.40.190.10">
    <property type="entry name" value="Periplasmic binding protein-like II"/>
    <property type="match status" value="1"/>
</dbReference>
<dbReference type="PANTHER" id="PTHR42928">
    <property type="entry name" value="TRICARBOXYLATE-BINDING PROTEIN"/>
    <property type="match status" value="1"/>
</dbReference>
<comment type="caution">
    <text evidence="3">The sequence shown here is derived from an EMBL/GenBank/DDBJ whole genome shotgun (WGS) entry which is preliminary data.</text>
</comment>
<feature type="signal peptide" evidence="2">
    <location>
        <begin position="1"/>
        <end position="26"/>
    </location>
</feature>
<dbReference type="SUPFAM" id="SSF53850">
    <property type="entry name" value="Periplasmic binding protein-like II"/>
    <property type="match status" value="1"/>
</dbReference>
<dbReference type="PIRSF" id="PIRSF017082">
    <property type="entry name" value="YflP"/>
    <property type="match status" value="1"/>
</dbReference>
<feature type="chain" id="PRO_5008054863" evidence="2">
    <location>
        <begin position="27"/>
        <end position="324"/>
    </location>
</feature>
<evidence type="ECO:0000256" key="1">
    <source>
        <dbReference type="ARBA" id="ARBA00006987"/>
    </source>
</evidence>
<dbReference type="Gene3D" id="3.40.190.150">
    <property type="entry name" value="Bordetella uptake gene, domain 1"/>
    <property type="match status" value="1"/>
</dbReference>